<reference evidence="5" key="1">
    <citation type="journal article" date="2014" name="Int. J. Syst. Evol. Microbiol.">
        <title>Complete genome sequence of Corynebacterium casei LMG S-19264T (=DSM 44701T), isolated from a smear-ripened cheese.</title>
        <authorList>
            <consortium name="US DOE Joint Genome Institute (JGI-PGF)"/>
            <person name="Walter F."/>
            <person name="Albersmeier A."/>
            <person name="Kalinowski J."/>
            <person name="Ruckert C."/>
        </authorList>
    </citation>
    <scope>NUCLEOTIDE SEQUENCE</scope>
    <source>
        <strain evidence="5">CGMCC 1.15493</strain>
    </source>
</reference>
<evidence type="ECO:0000256" key="3">
    <source>
        <dbReference type="ARBA" id="ARBA00023026"/>
    </source>
</evidence>
<dbReference type="EMBL" id="BMJJ01000011">
    <property type="protein sequence ID" value="GGD34433.1"/>
    <property type="molecule type" value="Genomic_DNA"/>
</dbReference>
<keyword evidence="6" id="KW-1185">Reference proteome</keyword>
<dbReference type="GO" id="GO:0005576">
    <property type="term" value="C:extracellular region"/>
    <property type="evidence" value="ECO:0007669"/>
    <property type="project" value="UniProtKB-SubCell"/>
</dbReference>
<feature type="compositionally biased region" description="Basic and acidic residues" evidence="4">
    <location>
        <begin position="1927"/>
        <end position="1936"/>
    </location>
</feature>
<dbReference type="Pfam" id="PF03534">
    <property type="entry name" value="SpvB"/>
    <property type="match status" value="1"/>
</dbReference>
<gene>
    <name evidence="5" type="ORF">GCM10011335_41890</name>
</gene>
<comment type="caution">
    <text evidence="5">The sequence shown here is derived from an EMBL/GenBank/DDBJ whole genome shotgun (WGS) entry which is preliminary data.</text>
</comment>
<reference evidence="5" key="2">
    <citation type="submission" date="2020-09" db="EMBL/GenBank/DDBJ databases">
        <authorList>
            <person name="Sun Q."/>
            <person name="Zhou Y."/>
        </authorList>
    </citation>
    <scope>NUCLEOTIDE SEQUENCE</scope>
    <source>
        <strain evidence="5">CGMCC 1.15493</strain>
    </source>
</reference>
<evidence type="ECO:0008006" key="7">
    <source>
        <dbReference type="Google" id="ProtNLM"/>
    </source>
</evidence>
<name>A0A916Y8Q9_9HYPH</name>
<protein>
    <recommendedName>
        <fullName evidence="7">Insecticide toxin TcdB middle/N-terminal domain-containing protein</fullName>
    </recommendedName>
</protein>
<sequence>MEGKNTFSEGGLELSLADHHGSSHPVAIKIDCFDESGTPPLEIDARAYGEGSRLLNVTRRENDPCASYAVTSAEVARELIDGRKITDSMPTAIAVEAHHSGERRSDSTGNPSVFVFNPVHGNWTEAKAHSQAARNPQKAYATLAEHHQRLIVGVIALPPRLQQPALNTPSSVTGPISQVNASDGYLAIDPIEPDSKGAYGVKLPMLLRPSRGPGPSFSISYNSQGAPGVLGRGWDLSVSTIEVRGPAPIYHPEYETEDYVLDGMDLIALDGDGVDMAPLHKGGPIVRRVKEVRYFRPRNNSSPLIVRRFGNAPSGYYWEVWNPNSHVTRLYGGAFQGDGVRPKIDDNRNGHLLATAKFSGGLKRAVVGQWGLTQEFDNQAARSGASYIYHQNDGESGGDGRACIDEVAAGNCRAALRLKEVRYNQTFNTSYRPKQADGAVDSRGETVVAFDWRPRGERLENTDDTPRDTSRDNTDGRLGFLRAHQYWLKGIDVRYRPDTGKLWLASSDEGHADGKVVFSRHSFELSEGDNACMNYDVVLTKYKVDGNRNFDGLAASQEQEFSFNYDGEKYVSNTSGACAREWSDATPVAELGSLPEDATGTIGFPTGLLKNLGFDRQVRRSLLGTGRSEEVGASAYVGIGPTGDTNIKPITGGFKGGYNFTRSETNSTLVDVTGDGIDDVVWRENGQLSYCGGKRYPAPHFVTYPTTRCGRVEGIADLSLSSTSTFSAGAEASFYGSVFAGVGFNRSNNDTYIYFTHRDADGLIDLAAYGQVYYGQGETVVGGTLKNGMLEGGTRVVRFQPNSALTPPLPGGPRVAEISHHLPRDLRETILEIEARLEATALQLEALDYSQTTLAWEAPLDGVVRLADGEFVSGKAEPNKIPLNGLDPEFGPDKFQELYEEVEAYKRYAYDCTAWPEKEFCHRRYSDPYGAQFNRPADEFSFVRTFGARLRVSLSKRETKTVVTCKEEILPAEGAFQLAEQDVDHACRRPGGNASHIDVRTGDVLYLTYSIHPHFAKWLKPNAVVSYVAVDNDPAFAIAVQEDKKGIVGRLPCRWNLPTVAPAPIKDCALSQLSPYTFDLRAGALTTAPNRSVELAPGRQRTFEGAFNIPVSLTSTYKVYFDVLAGRIPQPAGAGAVAGQAPGPVPVQALGRVYRFDVSAACLGATKTCAVTLPSACEAASPLKNECDLFVAAEQSHFAVATRIVVQHDVRGAEIEARNVDGLLKDMVWTRPPHIRTILAKLDPLPVGDLAPGAYKERYSLVYMPVAMGQEDIEYFRVERGLFDNPDIDMNEGDPQPKLIQFSAMMELERATVEFARVRQTRELCRFAGELLDYLRRSYAPQAPPFADEYLAYWIKAQSEYETPCAEADAAYGKATFTGGTGPNLSVTDRLNLPVLLRSLSYEDRMSSAETLLKRVQDSLSLGGHFLTDGHRVTRRGYRLPIKVNPLDCDLLGKTDTPLSDPIVDYPGRPVPDCAYRLSANFAMEDFEQLIGEKEAKNLRKMLAPLSNSTAAAFKVDLAATINGRPAAFRELTGDATGNDPCTPVTPKTCIGTYGTTGDSNTGVKAYLHPEGTGIASGPNPNDPTAGDVLQRVSTNKRTGRAVAFSNSIMSTTLPPKCERAYPLFKTGWQMEAKQDCLFQGSDISTDDEKYKGPPAYTVTYEITQGNRFIGRNRVVEFRAMPLDVVEFQIRIVPVEQSINLPSSPQATARGAFSILQGTEANGLIRERHLIPRSPSDILPDPSVTGAVNPRVKHACPNAPVPPAMGAPLPSWHRPLPATCRPWSRLGWAELLLGAQYRTYSDAQKTGLPNQYSIKRRREILRLQPEIETSSDQYLLQRTGGGNAMLVSEIVRKETGDIVALRKEIGTAELPYQVEVAQPTDYLIFHRREPKVTKTGSAWILMGNRAPRDGSLKPIPPFWQLRFGTQENRDPSERPTDAYQKSAQQCPADASADPDFKNCEAYLAPKGQISLALDGVDYFTLQHRFVGPVDGGPIAGRKPDAEKDAEAAERVGVGQCSTPRPNATASCWKGPDDTLFVEEPIVLGRPIEARRREMHSVSALIGFEQPPLAQFRFEFDSYTRMACIDPAIEPIKEELEKLTPAIEMCQIRGYAAASESPAQLLYPNRPNPPAAKRTVPVYAPVQSSKVRSVSRNTGVLLFNKNGSNSIREHTTAYLDVNGDGYADVVSGGHAELSSPVGLSRRDWWHYFRVDDNMPSLAPELVADGMQQNAKSSSRGEGVGLTPSTFAVFKQLGTQTTHSGSPDPVLDPGFSLDEEKGQDDLFTELRDFNGDGLPDSITGGKVGDNLTLALNAGGGMTAAPNAARIIVGDTGVSAQPFNSNSSAGFGVRLGFSVESGSYGAGMGLAHRGTGSVGAFMDFTGDGRPDIAVPTKNEGSGNLVVFPNLGNGFGKGRWHTIKDRSPTRTGFTETTLVDAGGFFSYGFNLPPPVFLKVQFNVSGKFTRGQTRELQSFRDMNGDGFPDLALVRGTSSALDDIGDKEPFESEVHYNPEARYHLLTSVTNPSGSRYLLGHGLYGNTDAAHGSAVWALNEVAVDDGFEPSQQKAKPMAADGHDVALTRYNYQRGYFNRAERQFYGFESRVSTTMGCDLARAPTCLDHFKGGDQPTETELTEIGYRKLQIVRDTYWNRDYLTQGMLRTQQVEGFETQDNAPAASDAEVVSARRYGYTIANLDHYKSVPDPADWAAPSPKESNLISGSWDSSTRVLGSKLPQTWDGSVFQVDNPILGAASVCGDALGTTCVRALEDDVLRKGFAREQQAFWAQQSGAVHQRLERLEVFGGNVTPTTAALGTTARLRSAVAFDYDQWGQVHRFHDFGEAAQDWMAGDDASVNASLTYAVRQGLNAPKPQDWVRDSSNSGDHAPANAGYPLLGLPLEIRIFGGGIPRRGGGTSPLRVRQASYTADGRGNLSDVCAFPTDGLDIPPELCASYAKTLHGHLRDGYSTLQTALRSTYENIPGLPKGADEFDAVIHHQLAGYDEFGNLTHAISPHTNGRDWTERRFSYSADPFRRTPTTVALSRCVEDTAGAGNDTKGVSGADDRCTFGLDALPEPMRRTSVTHHSTARIDAHSGATAETTDVNGNAILLDFDRWGRLRLVARGWGNAPRENRTFSPQLKLALAKSDAVTQEPGELNSADEWRILALADYEKVANGLLRGNLRRFDPSDSYAGLQGRGKTTRETALFTDGNGRPIQSIREADVCAGVPDDLVYGRKNATSKGKLAAPTDGLAERCTGVAKAIVTPSSAIDALGRDLLSFEPYPYANPFQEQRSGPYREPELQELAAAPAEPTWLSRSTYDGAGRPTLVESRLALEDGVAKDRVRGAAQYRYRVLPPAGSTRLARFEALTVSPRCSASAAWSDARGLTRTVFEQQARLYPQPVISGEVEAPDIDTVGDKPADYKRNHALSWGDCEPIAAVATPLRPQMEMAAAAEWPHETEIASPQPARVSYDYDQLQQLKEVSYPLTEQARASITARYDSIGRMTELHEPNSGCTSYGYDPMNLLVSVRGFRYEPDGKPCGTTSRVTNEKRYRYAADRLVEMSYHSLEEQGGADDRRDTVRFFHDSYPHAEASGELLEALRYVPNDDANRRFVDVTGRECDNCIGQVAIVADRTGARSLAYNPLGLVSREIRSIVAPLKDAGLTHSNGRGEDYLPEVSFHEIENSYTAFGDLVQQRFAESAPSNPHQTCVENGVETCLARFTIGRRYAPDGAVAELLFNKRPLVTAAQDALGRPTIRWTADGTATGYSYDDKDLRLNQLATLSGAELSAGEGRAAGPLAVQVNGYQYDGGGNVLSYKNLALAGEGYRSGFGFQYDAVNRLIGFASKTFKGGEGLKSSGIYEYDAGHRFTRRQLSILGTGAQLTSLVREWTYQYENEPGATPLHAPKLIRFQANDVGRDTTFAYDDIGRMTRVGMAKSKSDAKPSASLLSNRAMSWDAEGRLVRVRGVQDKSAEGNEAWMREDYVYDSGGNRTLRIHRPRVDASGQPVKDEEAATTATIYLTPFYARTLDRRGSVQIAQGTLPSASLDAPGDGSEAPVVTYVHSDLAVGSMTASVTAYGEPWDAQAIVIGRREYSPYGLELTADGLAETGRPGAAPLSVFHGKELDRVTNFSSFGARSYSRDLGIWLSPDPLMTGYIGNPSGLTALGVRTMNAYAFAGHNPIRASDSDGRVIDTILDVGFVAYDIGALAYDEYKTGGANRSENLTALGADIGGVLIPFATGGGVAVRGGLKIGDNAAGVIGRNIDNMASTARKGDSIAPSHLTRGKISEGQVLENLTLRENRIGHSTSVARTVPDADFADDLGRELFEIKDVNRLSLTKQIRSQIELVESGKFDGLTIVLPNRTKISGPVRERLGDIPSLIIRSDSLMKTPMKIN</sequence>
<dbReference type="Proteomes" id="UP000613160">
    <property type="component" value="Unassembled WGS sequence"/>
</dbReference>
<evidence type="ECO:0000256" key="2">
    <source>
        <dbReference type="ARBA" id="ARBA00022525"/>
    </source>
</evidence>
<evidence type="ECO:0000256" key="4">
    <source>
        <dbReference type="SAM" id="MobiDB-lite"/>
    </source>
</evidence>
<keyword evidence="2" id="KW-0964">Secreted</keyword>
<keyword evidence="3" id="KW-0843">Virulence</keyword>
<feature type="region of interest" description="Disordered" evidence="4">
    <location>
        <begin position="454"/>
        <end position="474"/>
    </location>
</feature>
<feature type="region of interest" description="Disordered" evidence="4">
    <location>
        <begin position="1926"/>
        <end position="1951"/>
    </location>
</feature>
<comment type="subcellular location">
    <subcellularLocation>
        <location evidence="1">Secreted</location>
    </subcellularLocation>
</comment>
<evidence type="ECO:0000256" key="1">
    <source>
        <dbReference type="ARBA" id="ARBA00004613"/>
    </source>
</evidence>
<dbReference type="InterPro" id="IPR028994">
    <property type="entry name" value="Integrin_alpha_N"/>
</dbReference>
<dbReference type="InterPro" id="IPR003284">
    <property type="entry name" value="Sal_SpvB"/>
</dbReference>
<proteinExistence type="predicted"/>
<dbReference type="SUPFAM" id="SSF69318">
    <property type="entry name" value="Integrin alpha N-terminal domain"/>
    <property type="match status" value="1"/>
</dbReference>
<evidence type="ECO:0000313" key="6">
    <source>
        <dbReference type="Proteomes" id="UP000613160"/>
    </source>
</evidence>
<evidence type="ECO:0000313" key="5">
    <source>
        <dbReference type="EMBL" id="GGD34433.1"/>
    </source>
</evidence>
<dbReference type="Gene3D" id="2.180.10.10">
    <property type="entry name" value="RHS repeat-associated core"/>
    <property type="match status" value="1"/>
</dbReference>
<accession>A0A916Y8Q9</accession>
<dbReference type="NCBIfam" id="TIGR03696">
    <property type="entry name" value="Rhs_assc_core"/>
    <property type="match status" value="1"/>
</dbReference>
<organism evidence="5 6">
    <name type="scientific">Aureimonas glaciei</name>
    <dbReference type="NCBI Taxonomy" id="1776957"/>
    <lineage>
        <taxon>Bacteria</taxon>
        <taxon>Pseudomonadati</taxon>
        <taxon>Pseudomonadota</taxon>
        <taxon>Alphaproteobacteria</taxon>
        <taxon>Hyphomicrobiales</taxon>
        <taxon>Aurantimonadaceae</taxon>
        <taxon>Aureimonas</taxon>
    </lineage>
</organism>
<dbReference type="InterPro" id="IPR022385">
    <property type="entry name" value="Rhs_assc_core"/>
</dbReference>
<dbReference type="GO" id="GO:0005737">
    <property type="term" value="C:cytoplasm"/>
    <property type="evidence" value="ECO:0007669"/>
    <property type="project" value="InterPro"/>
</dbReference>